<keyword evidence="3" id="KW-1185">Reference proteome</keyword>
<proteinExistence type="inferred from homology"/>
<dbReference type="Proteomes" id="UP000782705">
    <property type="component" value="Unassembled WGS sequence"/>
</dbReference>
<name>A0ABQ6Z2E4_9ENTE</name>
<sequence>METITNFRDLGGLTTRDGKRISDKKLLRSGELSRVSIEEQQVLLNEFHLEKIVDLRSLDEVTERPDKVFEKTDYVHIDIFKDITDEGASLDDFIKIGSAERSREYMHTIYQTMTVNPSAQAGFTQMIETALSIPKQNSFLFHCFAGKDRTGISAALLLEILNVPKETIYQDYLATNKFRVKENQEVIQLAIDNGANQGVVEALEVALNVEAPFLDTFYQTVDKEFGGIELYLKDSLRISPSMQEDLRRLILVD</sequence>
<evidence type="ECO:0000256" key="1">
    <source>
        <dbReference type="ARBA" id="ARBA00009580"/>
    </source>
</evidence>
<organism evidence="2 3">
    <name type="scientific">Candidatus Enterococcus willemsii</name>
    <dbReference type="NCBI Taxonomy" id="1857215"/>
    <lineage>
        <taxon>Bacteria</taxon>
        <taxon>Bacillati</taxon>
        <taxon>Bacillota</taxon>
        <taxon>Bacilli</taxon>
        <taxon>Lactobacillales</taxon>
        <taxon>Enterococcaceae</taxon>
        <taxon>Enterococcus</taxon>
    </lineage>
</organism>
<dbReference type="Gene3D" id="3.90.190.10">
    <property type="entry name" value="Protein tyrosine phosphatase superfamily"/>
    <property type="match status" value="1"/>
</dbReference>
<dbReference type="InterPro" id="IPR026893">
    <property type="entry name" value="Tyr/Ser_Pase_IphP-type"/>
</dbReference>
<evidence type="ECO:0008006" key="4">
    <source>
        <dbReference type="Google" id="ProtNLM"/>
    </source>
</evidence>
<dbReference type="Pfam" id="PF13350">
    <property type="entry name" value="Y_phosphatase3"/>
    <property type="match status" value="1"/>
</dbReference>
<dbReference type="RefSeq" id="WP_161901359.1">
    <property type="nucleotide sequence ID" value="NZ_MAEL01000021.1"/>
</dbReference>
<reference evidence="2 3" key="1">
    <citation type="submission" date="2016-06" db="EMBL/GenBank/DDBJ databases">
        <title>Four novel species of enterococci isolated from chicken manure.</title>
        <authorList>
            <person name="Van Tyne D."/>
        </authorList>
    </citation>
    <scope>NUCLEOTIDE SEQUENCE [LARGE SCALE GENOMIC DNA]</scope>
    <source>
        <strain evidence="2 3">CU12B</strain>
    </source>
</reference>
<accession>A0ABQ6Z2E4</accession>
<evidence type="ECO:0000313" key="2">
    <source>
        <dbReference type="EMBL" id="KAF1305207.1"/>
    </source>
</evidence>
<gene>
    <name evidence="2" type="ORF">BAU17_12590</name>
</gene>
<protein>
    <recommendedName>
        <fullName evidence="4">Tyrosine specific protein phosphatases domain-containing protein</fullName>
    </recommendedName>
</protein>
<comment type="caution">
    <text evidence="2">The sequence shown here is derived from an EMBL/GenBank/DDBJ whole genome shotgun (WGS) entry which is preliminary data.</text>
</comment>
<comment type="similarity">
    <text evidence="1">Belongs to the protein-tyrosine phosphatase family.</text>
</comment>
<dbReference type="PANTHER" id="PTHR31126">
    <property type="entry name" value="TYROSINE-PROTEIN PHOSPHATASE"/>
    <property type="match status" value="1"/>
</dbReference>
<dbReference type="EMBL" id="MAEL01000021">
    <property type="protein sequence ID" value="KAF1305207.1"/>
    <property type="molecule type" value="Genomic_DNA"/>
</dbReference>
<dbReference type="InterPro" id="IPR016130">
    <property type="entry name" value="Tyr_Pase_AS"/>
</dbReference>
<dbReference type="InterPro" id="IPR029021">
    <property type="entry name" value="Prot-tyrosine_phosphatase-like"/>
</dbReference>
<dbReference type="SUPFAM" id="SSF52799">
    <property type="entry name" value="(Phosphotyrosine protein) phosphatases II"/>
    <property type="match status" value="1"/>
</dbReference>
<dbReference type="PROSITE" id="PS00383">
    <property type="entry name" value="TYR_PHOSPHATASE_1"/>
    <property type="match status" value="1"/>
</dbReference>
<evidence type="ECO:0000313" key="3">
    <source>
        <dbReference type="Proteomes" id="UP000782705"/>
    </source>
</evidence>
<dbReference type="PANTHER" id="PTHR31126:SF1">
    <property type="entry name" value="TYROSINE SPECIFIC PROTEIN PHOSPHATASES DOMAIN-CONTAINING PROTEIN"/>
    <property type="match status" value="1"/>
</dbReference>